<proteinExistence type="predicted"/>
<feature type="region of interest" description="Disordered" evidence="1">
    <location>
        <begin position="42"/>
        <end position="111"/>
    </location>
</feature>
<evidence type="ECO:0000256" key="1">
    <source>
        <dbReference type="SAM" id="MobiDB-lite"/>
    </source>
</evidence>
<dbReference type="Proteomes" id="UP001066276">
    <property type="component" value="Chromosome 3_1"/>
</dbReference>
<name>A0AAV7UJ43_PLEWA</name>
<accession>A0AAV7UJ43</accession>
<gene>
    <name evidence="2" type="ORF">NDU88_005488</name>
</gene>
<keyword evidence="3" id="KW-1185">Reference proteome</keyword>
<reference evidence="2" key="1">
    <citation type="journal article" date="2022" name="bioRxiv">
        <title>Sequencing and chromosome-scale assembly of the giantPleurodeles waltlgenome.</title>
        <authorList>
            <person name="Brown T."/>
            <person name="Elewa A."/>
            <person name="Iarovenko S."/>
            <person name="Subramanian E."/>
            <person name="Araus A.J."/>
            <person name="Petzold A."/>
            <person name="Susuki M."/>
            <person name="Suzuki K.-i.T."/>
            <person name="Hayashi T."/>
            <person name="Toyoda A."/>
            <person name="Oliveira C."/>
            <person name="Osipova E."/>
            <person name="Leigh N.D."/>
            <person name="Simon A."/>
            <person name="Yun M.H."/>
        </authorList>
    </citation>
    <scope>NUCLEOTIDE SEQUENCE</scope>
    <source>
        <strain evidence="2">20211129_DDA</strain>
        <tissue evidence="2">Liver</tissue>
    </source>
</reference>
<evidence type="ECO:0000313" key="2">
    <source>
        <dbReference type="EMBL" id="KAJ1188731.1"/>
    </source>
</evidence>
<feature type="compositionally biased region" description="Low complexity" evidence="1">
    <location>
        <begin position="54"/>
        <end position="75"/>
    </location>
</feature>
<comment type="caution">
    <text evidence="2">The sequence shown here is derived from an EMBL/GenBank/DDBJ whole genome shotgun (WGS) entry which is preliminary data.</text>
</comment>
<evidence type="ECO:0000313" key="3">
    <source>
        <dbReference type="Proteomes" id="UP001066276"/>
    </source>
</evidence>
<sequence>MLWSGLTTAAPGQTGLHPIALIAGAPSLTFCCSYHLGPPGRPRSSRCSCTASTPPLSAPRLVLRSPSSSPQPLRPTTDLQQPAPTSRGLLTQAAGSRCSDIGRGAPPSCDGSSPWPSFYTILGSDGALLVCPCGRRGVPRTPGTPWLR</sequence>
<protein>
    <submittedName>
        <fullName evidence="2">Uncharacterized protein</fullName>
    </submittedName>
</protein>
<dbReference type="AlphaFoldDB" id="A0AAV7UJ43"/>
<dbReference type="EMBL" id="JANPWB010000005">
    <property type="protein sequence ID" value="KAJ1188731.1"/>
    <property type="molecule type" value="Genomic_DNA"/>
</dbReference>
<organism evidence="2 3">
    <name type="scientific">Pleurodeles waltl</name>
    <name type="common">Iberian ribbed newt</name>
    <dbReference type="NCBI Taxonomy" id="8319"/>
    <lineage>
        <taxon>Eukaryota</taxon>
        <taxon>Metazoa</taxon>
        <taxon>Chordata</taxon>
        <taxon>Craniata</taxon>
        <taxon>Vertebrata</taxon>
        <taxon>Euteleostomi</taxon>
        <taxon>Amphibia</taxon>
        <taxon>Batrachia</taxon>
        <taxon>Caudata</taxon>
        <taxon>Salamandroidea</taxon>
        <taxon>Salamandridae</taxon>
        <taxon>Pleurodelinae</taxon>
        <taxon>Pleurodeles</taxon>
    </lineage>
</organism>